<evidence type="ECO:0000256" key="1">
    <source>
        <dbReference type="SAM" id="Phobius"/>
    </source>
</evidence>
<organism evidence="2 3">
    <name type="scientific">Paenibacillus glycanilyticus</name>
    <dbReference type="NCBI Taxonomy" id="126569"/>
    <lineage>
        <taxon>Bacteria</taxon>
        <taxon>Bacillati</taxon>
        <taxon>Bacillota</taxon>
        <taxon>Bacilli</taxon>
        <taxon>Bacillales</taxon>
        <taxon>Paenibacillaceae</taxon>
        <taxon>Paenibacillus</taxon>
    </lineage>
</organism>
<evidence type="ECO:0008006" key="4">
    <source>
        <dbReference type="Google" id="ProtNLM"/>
    </source>
</evidence>
<reference evidence="2 3" key="1">
    <citation type="submission" date="2023-03" db="EMBL/GenBank/DDBJ databases">
        <title>Draft genome sequence of the bacteria which degrade cell wall of Tricholomamatutake.</title>
        <authorList>
            <person name="Konishi Y."/>
            <person name="Fukuta Y."/>
            <person name="Shirasaka N."/>
        </authorList>
    </citation>
    <scope>NUCLEOTIDE SEQUENCE [LARGE SCALE GENOMIC DNA]</scope>
    <source>
        <strain evidence="3">mu1</strain>
    </source>
</reference>
<dbReference type="RefSeq" id="WP_284241488.1">
    <property type="nucleotide sequence ID" value="NZ_BSSQ01000019.1"/>
</dbReference>
<comment type="caution">
    <text evidence="2">The sequence shown here is derived from an EMBL/GenBank/DDBJ whole genome shotgun (WGS) entry which is preliminary data.</text>
</comment>
<dbReference type="EMBL" id="BSSQ01000019">
    <property type="protein sequence ID" value="GLX70713.1"/>
    <property type="molecule type" value="Genomic_DNA"/>
</dbReference>
<accession>A0ABQ6GMU3</accession>
<keyword evidence="1" id="KW-1133">Transmembrane helix</keyword>
<evidence type="ECO:0000313" key="3">
    <source>
        <dbReference type="Proteomes" id="UP001157114"/>
    </source>
</evidence>
<keyword evidence="1" id="KW-0812">Transmembrane</keyword>
<dbReference type="Proteomes" id="UP001157114">
    <property type="component" value="Unassembled WGS sequence"/>
</dbReference>
<feature type="transmembrane region" description="Helical" evidence="1">
    <location>
        <begin position="26"/>
        <end position="48"/>
    </location>
</feature>
<name>A0ABQ6GMU3_9BACL</name>
<proteinExistence type="predicted"/>
<gene>
    <name evidence="2" type="ORF">MU1_50590</name>
</gene>
<evidence type="ECO:0000313" key="2">
    <source>
        <dbReference type="EMBL" id="GLX70713.1"/>
    </source>
</evidence>
<sequence length="64" mass="7423">MKKWGFWRGYLLTKKIKKWIRQDTSAALMFLGPSVCGFALFYLIPFAMSVFDSFMDNSVDNVFG</sequence>
<keyword evidence="1" id="KW-0472">Membrane</keyword>
<protein>
    <recommendedName>
        <fullName evidence="4">Sugar ABC transporter permease</fullName>
    </recommendedName>
</protein>
<keyword evidence="3" id="KW-1185">Reference proteome</keyword>